<feature type="transmembrane region" description="Helical" evidence="6">
    <location>
        <begin position="329"/>
        <end position="356"/>
    </location>
</feature>
<comment type="subcellular location">
    <subcellularLocation>
        <location evidence="1">Cell membrane</location>
        <topology evidence="1">Multi-pass membrane protein</topology>
    </subcellularLocation>
</comment>
<feature type="transmembrane region" description="Helical" evidence="6">
    <location>
        <begin position="21"/>
        <end position="41"/>
    </location>
</feature>
<feature type="transmembrane region" description="Helical" evidence="6">
    <location>
        <begin position="748"/>
        <end position="769"/>
    </location>
</feature>
<dbReference type="AlphaFoldDB" id="A0A9X1HPV0"/>
<gene>
    <name evidence="9" type="ORF">LDX50_12240</name>
</gene>
<organism evidence="9 10">
    <name type="scientific">Fulvivirga sedimenti</name>
    <dbReference type="NCBI Taxonomy" id="2879465"/>
    <lineage>
        <taxon>Bacteria</taxon>
        <taxon>Pseudomonadati</taxon>
        <taxon>Bacteroidota</taxon>
        <taxon>Cytophagia</taxon>
        <taxon>Cytophagales</taxon>
        <taxon>Fulvivirgaceae</taxon>
        <taxon>Fulvivirga</taxon>
    </lineage>
</organism>
<dbReference type="InterPro" id="IPR025857">
    <property type="entry name" value="MacB_PCD"/>
</dbReference>
<evidence type="ECO:0000259" key="8">
    <source>
        <dbReference type="Pfam" id="PF12704"/>
    </source>
</evidence>
<evidence type="ECO:0000313" key="9">
    <source>
        <dbReference type="EMBL" id="MCA6075641.1"/>
    </source>
</evidence>
<keyword evidence="4 6" id="KW-1133">Transmembrane helix</keyword>
<dbReference type="GO" id="GO:0022857">
    <property type="term" value="F:transmembrane transporter activity"/>
    <property type="evidence" value="ECO:0007669"/>
    <property type="project" value="TreeGrafter"/>
</dbReference>
<name>A0A9X1HPV0_9BACT</name>
<feature type="transmembrane region" description="Helical" evidence="6">
    <location>
        <begin position="282"/>
        <end position="304"/>
    </location>
</feature>
<evidence type="ECO:0000313" key="10">
    <source>
        <dbReference type="Proteomes" id="UP001139409"/>
    </source>
</evidence>
<protein>
    <submittedName>
        <fullName evidence="9">ABC transporter permease</fullName>
    </submittedName>
</protein>
<evidence type="ECO:0000256" key="5">
    <source>
        <dbReference type="ARBA" id="ARBA00023136"/>
    </source>
</evidence>
<keyword evidence="10" id="KW-1185">Reference proteome</keyword>
<dbReference type="Pfam" id="PF02687">
    <property type="entry name" value="FtsX"/>
    <property type="match status" value="2"/>
</dbReference>
<evidence type="ECO:0000256" key="6">
    <source>
        <dbReference type="SAM" id="Phobius"/>
    </source>
</evidence>
<proteinExistence type="predicted"/>
<dbReference type="Pfam" id="PF12704">
    <property type="entry name" value="MacB_PCD"/>
    <property type="match status" value="1"/>
</dbReference>
<feature type="transmembrane region" description="Helical" evidence="6">
    <location>
        <begin position="424"/>
        <end position="444"/>
    </location>
</feature>
<feature type="domain" description="ABC3 transporter permease C-terminal" evidence="7">
    <location>
        <begin position="667"/>
        <end position="781"/>
    </location>
</feature>
<feature type="domain" description="ABC3 transporter permease C-terminal" evidence="7">
    <location>
        <begin position="288"/>
        <end position="401"/>
    </location>
</feature>
<evidence type="ECO:0000259" key="7">
    <source>
        <dbReference type="Pfam" id="PF02687"/>
    </source>
</evidence>
<dbReference type="InterPro" id="IPR003838">
    <property type="entry name" value="ABC3_permease_C"/>
</dbReference>
<dbReference type="PROSITE" id="PS51257">
    <property type="entry name" value="PROKAR_LIPOPROTEIN"/>
    <property type="match status" value="1"/>
</dbReference>
<feature type="transmembrane region" description="Helical" evidence="6">
    <location>
        <begin position="665"/>
        <end position="689"/>
    </location>
</feature>
<keyword evidence="5 6" id="KW-0472">Membrane</keyword>
<evidence type="ECO:0000256" key="4">
    <source>
        <dbReference type="ARBA" id="ARBA00022989"/>
    </source>
</evidence>
<dbReference type="PANTHER" id="PTHR30572">
    <property type="entry name" value="MEMBRANE COMPONENT OF TRANSPORTER-RELATED"/>
    <property type="match status" value="1"/>
</dbReference>
<dbReference type="InterPro" id="IPR050250">
    <property type="entry name" value="Macrolide_Exporter_MacB"/>
</dbReference>
<feature type="transmembrane region" description="Helical" evidence="6">
    <location>
        <begin position="376"/>
        <end position="403"/>
    </location>
</feature>
<evidence type="ECO:0000256" key="2">
    <source>
        <dbReference type="ARBA" id="ARBA00022475"/>
    </source>
</evidence>
<comment type="caution">
    <text evidence="9">The sequence shown here is derived from an EMBL/GenBank/DDBJ whole genome shotgun (WGS) entry which is preliminary data.</text>
</comment>
<dbReference type="PANTHER" id="PTHR30572:SF18">
    <property type="entry name" value="ABC-TYPE MACROLIDE FAMILY EXPORT SYSTEM PERMEASE COMPONENT 2"/>
    <property type="match status" value="1"/>
</dbReference>
<evidence type="ECO:0000256" key="3">
    <source>
        <dbReference type="ARBA" id="ARBA00022692"/>
    </source>
</evidence>
<keyword evidence="3 6" id="KW-0812">Transmembrane</keyword>
<feature type="transmembrane region" description="Helical" evidence="6">
    <location>
        <begin position="717"/>
        <end position="736"/>
    </location>
</feature>
<dbReference type="Proteomes" id="UP001139409">
    <property type="component" value="Unassembled WGS sequence"/>
</dbReference>
<keyword evidence="2" id="KW-1003">Cell membrane</keyword>
<evidence type="ECO:0000256" key="1">
    <source>
        <dbReference type="ARBA" id="ARBA00004651"/>
    </source>
</evidence>
<reference evidence="9" key="1">
    <citation type="submission" date="2021-09" db="EMBL/GenBank/DDBJ databases">
        <title>Fulvivirga sp. isolated from coastal sediment.</title>
        <authorList>
            <person name="Yu H."/>
        </authorList>
    </citation>
    <scope>NUCLEOTIDE SEQUENCE</scope>
    <source>
        <strain evidence="9">1062</strain>
    </source>
</reference>
<accession>A0A9X1HPV0</accession>
<dbReference type="GO" id="GO:0005886">
    <property type="term" value="C:plasma membrane"/>
    <property type="evidence" value="ECO:0007669"/>
    <property type="project" value="UniProtKB-SubCell"/>
</dbReference>
<dbReference type="RefSeq" id="WP_225698738.1">
    <property type="nucleotide sequence ID" value="NZ_JAIXNE010000002.1"/>
</dbReference>
<feature type="domain" description="MacB-like periplasmic core" evidence="8">
    <location>
        <begin position="20"/>
        <end position="241"/>
    </location>
</feature>
<sequence length="788" mass="89172">MLRNFILVALRNLRKNRLYSFINITGLTIGIACSVLILLWVDHESSYDDFIPKADRLNQVWINAEYSGTINSWTSVPLPLYEAIKDADVRIVNSVVTDWGYDHLVTVGEKKITNRGFYVSEEFLEMFEFPLLKGDPSSALDEPTSIVLSESLAKSLFGDEDPINKIVRLDDEADLQVTAVLKDVPSNSSFEFDMLIPWSYREQSNEWVRDNMDNWGNNSFQVFVELDDAANHAVAEANIANIINEHMEEGDFERFLFLYPMPRWRLYSSFEEGVESGGIIEYVRLFTIIAIFILVIACINFMNLSTARSQNRAKEVGIRKSIGSGKTELIIQFLGESIIIATIAFILAMGIVILALPYFNTLVEKELVLNYTSGKFWLWSLALVLITGIVAGSYPAFYLSAFNPVRTLKGSIKVGKNASLPRKVLVVIQFGVAIILMVGTVVIFQQIDTVRSRQLGYDQEKLITMEYTEELREKYDVFKNELLRSGAVESMTRSNSAVTQVTSNNFLGWPGKPEEERIIFSTLTTEYDYTKTMGIKLLHGRDFSKDFKSDTTAMIVNKAALDIMELEDPIGTELDLWGDKYTLIGVVEDVLMESLYRDVKPMFMVLQDWGGVITLRLNRNQDVQTSLNQVEEVYSSLNPAYPFDYTFVDVEYEKKFTYIKLTHTLAIIFASLAAIITGLGIFGLASFMAEQRTKEIGIRKVLGASVTSLVGLMSKDFTWLVLISFAIATPMAWYLLDQYLEQYEIRTALHWWVFPMAGITALGFALLIVSNQARRAAQTNPVNALRSE</sequence>
<dbReference type="EMBL" id="JAIXNE010000002">
    <property type="protein sequence ID" value="MCA6075641.1"/>
    <property type="molecule type" value="Genomic_DNA"/>
</dbReference>